<dbReference type="EMBL" id="CAJNRG010000254">
    <property type="protein sequence ID" value="CAF1990552.1"/>
    <property type="molecule type" value="Genomic_DNA"/>
</dbReference>
<evidence type="ECO:0000313" key="13">
    <source>
        <dbReference type="Proteomes" id="UP000663866"/>
    </source>
</evidence>
<keyword evidence="4" id="KW-0479">Metal-binding</keyword>
<sequence length="392" mass="45704">MTLLFLIVVIFVVLLVNFHKWKQCKSSNIIISTANEAHKILKSIDYNRQKPNEWLIETLSIVNPFTINDESLLKAFKINAIKILANYANQQHYEKLVLTIRNRVEHRITLLQLNNGKFCLSKLAKQVTLDCFLTEILDVHANEDLLTELPELIIHLWKNRNDKTAKDHLKRILQTHDDQFSQSKTWQQIKTILSEHSNIISNMSTNDFDEKISNPLNIIVPGWETMWRVVFYTLLELIRRPNLVEQLRSQFNDHSKSYRDCLLLEWILKETLRLYPPTKNIYRTNLNTGESVCISVQQIHRDKTVWGSDALNFHPYRFKDTLTPEQQQSYLPFSISCPARSGFAYKFAGAIVAEILKFGPKFSIAEDFESMPPTDKLLDLARNSYQDLLISI</sequence>
<reference evidence="9" key="1">
    <citation type="submission" date="2021-02" db="EMBL/GenBank/DDBJ databases">
        <authorList>
            <person name="Nowell W R."/>
        </authorList>
    </citation>
    <scope>NUCLEOTIDE SEQUENCE</scope>
</reference>
<dbReference type="Proteomes" id="UP000663866">
    <property type="component" value="Unassembled WGS sequence"/>
</dbReference>
<dbReference type="InterPro" id="IPR001128">
    <property type="entry name" value="Cyt_P450"/>
</dbReference>
<dbReference type="GO" id="GO:0020037">
    <property type="term" value="F:heme binding"/>
    <property type="evidence" value="ECO:0007669"/>
    <property type="project" value="InterPro"/>
</dbReference>
<dbReference type="GO" id="GO:0016020">
    <property type="term" value="C:membrane"/>
    <property type="evidence" value="ECO:0007669"/>
    <property type="project" value="UniProtKB-SubCell"/>
</dbReference>
<dbReference type="InterPro" id="IPR051103">
    <property type="entry name" value="Plant_metabolite_P450s"/>
</dbReference>
<proteinExistence type="inferred from homology"/>
<comment type="similarity">
    <text evidence="2">Belongs to the cytochrome P450 family.</text>
</comment>
<evidence type="ECO:0000256" key="7">
    <source>
        <dbReference type="SAM" id="SignalP"/>
    </source>
</evidence>
<evidence type="ECO:0000256" key="1">
    <source>
        <dbReference type="ARBA" id="ARBA00004167"/>
    </source>
</evidence>
<gene>
    <name evidence="11" type="ORF">OVN521_LOCUS13988</name>
    <name evidence="10" type="ORF">UXM345_LOCUS7904</name>
    <name evidence="9" type="ORF">WKI299_LOCUS25621</name>
    <name evidence="8" type="ORF">XDN619_LOCUS2832</name>
</gene>
<dbReference type="InterPro" id="IPR036396">
    <property type="entry name" value="Cyt_P450_sf"/>
</dbReference>
<dbReference type="GO" id="GO:0005506">
    <property type="term" value="F:iron ion binding"/>
    <property type="evidence" value="ECO:0007669"/>
    <property type="project" value="InterPro"/>
</dbReference>
<dbReference type="PANTHER" id="PTHR24298">
    <property type="entry name" value="FLAVONOID 3'-MONOOXYGENASE-RELATED"/>
    <property type="match status" value="1"/>
</dbReference>
<dbReference type="SUPFAM" id="SSF48264">
    <property type="entry name" value="Cytochrome P450"/>
    <property type="match status" value="1"/>
</dbReference>
<evidence type="ECO:0000313" key="9">
    <source>
        <dbReference type="EMBL" id="CAF2127391.1"/>
    </source>
</evidence>
<keyword evidence="6" id="KW-0472">Membrane</keyword>
<dbReference type="PANTHER" id="PTHR24298:SF59">
    <property type="entry name" value="CYTOCHROME P450, FAMILY 705, SUBFAMILY A, POLYPEPTIDE 25-RELATED"/>
    <property type="match status" value="1"/>
</dbReference>
<evidence type="ECO:0000256" key="6">
    <source>
        <dbReference type="ARBA" id="ARBA00023136"/>
    </source>
</evidence>
<evidence type="ECO:0000256" key="4">
    <source>
        <dbReference type="ARBA" id="ARBA00022723"/>
    </source>
</evidence>
<dbReference type="Pfam" id="PF00067">
    <property type="entry name" value="p450"/>
    <property type="match status" value="1"/>
</dbReference>
<dbReference type="Proteomes" id="UP000663856">
    <property type="component" value="Unassembled WGS sequence"/>
</dbReference>
<dbReference type="Proteomes" id="UP000663842">
    <property type="component" value="Unassembled WGS sequence"/>
</dbReference>
<dbReference type="EMBL" id="CAJNRF010011036">
    <property type="protein sequence ID" value="CAF2127391.1"/>
    <property type="molecule type" value="Genomic_DNA"/>
</dbReference>
<comment type="subcellular location">
    <subcellularLocation>
        <location evidence="1">Membrane</location>
        <topology evidence="1">Single-pass membrane protein</topology>
    </subcellularLocation>
</comment>
<dbReference type="EMBL" id="CAJOBG010002083">
    <property type="protein sequence ID" value="CAF3982042.1"/>
    <property type="molecule type" value="Genomic_DNA"/>
</dbReference>
<feature type="signal peptide" evidence="7">
    <location>
        <begin position="1"/>
        <end position="26"/>
    </location>
</feature>
<evidence type="ECO:0008006" key="14">
    <source>
        <dbReference type="Google" id="ProtNLM"/>
    </source>
</evidence>
<keyword evidence="5" id="KW-1133">Transmembrane helix</keyword>
<name>A0A816VNF0_9BILA</name>
<evidence type="ECO:0000256" key="2">
    <source>
        <dbReference type="ARBA" id="ARBA00010617"/>
    </source>
</evidence>
<accession>A0A816VNF0</accession>
<keyword evidence="13" id="KW-1185">Reference proteome</keyword>
<evidence type="ECO:0000313" key="12">
    <source>
        <dbReference type="Proteomes" id="UP000663856"/>
    </source>
</evidence>
<dbReference type="EMBL" id="CAJOBF010000672">
    <property type="protein sequence ID" value="CAF3852421.1"/>
    <property type="molecule type" value="Genomic_DNA"/>
</dbReference>
<evidence type="ECO:0000256" key="3">
    <source>
        <dbReference type="ARBA" id="ARBA00022692"/>
    </source>
</evidence>
<evidence type="ECO:0000313" key="8">
    <source>
        <dbReference type="EMBL" id="CAF1990552.1"/>
    </source>
</evidence>
<organism evidence="9 12">
    <name type="scientific">Rotaria magnacalcarata</name>
    <dbReference type="NCBI Taxonomy" id="392030"/>
    <lineage>
        <taxon>Eukaryota</taxon>
        <taxon>Metazoa</taxon>
        <taxon>Spiralia</taxon>
        <taxon>Gnathifera</taxon>
        <taxon>Rotifera</taxon>
        <taxon>Eurotatoria</taxon>
        <taxon>Bdelloidea</taxon>
        <taxon>Philodinida</taxon>
        <taxon>Philodinidae</taxon>
        <taxon>Rotaria</taxon>
    </lineage>
</organism>
<dbReference type="GO" id="GO:0016709">
    <property type="term" value="F:oxidoreductase activity, acting on paired donors, with incorporation or reduction of molecular oxygen, NAD(P)H as one donor, and incorporation of one atom of oxygen"/>
    <property type="evidence" value="ECO:0007669"/>
    <property type="project" value="TreeGrafter"/>
</dbReference>
<evidence type="ECO:0000313" key="11">
    <source>
        <dbReference type="EMBL" id="CAF3982042.1"/>
    </source>
</evidence>
<evidence type="ECO:0000256" key="5">
    <source>
        <dbReference type="ARBA" id="ARBA00022989"/>
    </source>
</evidence>
<evidence type="ECO:0000313" key="10">
    <source>
        <dbReference type="EMBL" id="CAF3852421.1"/>
    </source>
</evidence>
<dbReference type="Proteomes" id="UP000663887">
    <property type="component" value="Unassembled WGS sequence"/>
</dbReference>
<protein>
    <recommendedName>
        <fullName evidence="14">Cytochrome P450</fullName>
    </recommendedName>
</protein>
<comment type="caution">
    <text evidence="9">The sequence shown here is derived from an EMBL/GenBank/DDBJ whole genome shotgun (WGS) entry which is preliminary data.</text>
</comment>
<keyword evidence="7" id="KW-0732">Signal</keyword>
<feature type="chain" id="PRO_5036413270" description="Cytochrome P450" evidence="7">
    <location>
        <begin position="27"/>
        <end position="392"/>
    </location>
</feature>
<keyword evidence="3" id="KW-0812">Transmembrane</keyword>
<dbReference type="AlphaFoldDB" id="A0A816VNF0"/>
<dbReference type="Gene3D" id="1.10.630.10">
    <property type="entry name" value="Cytochrome P450"/>
    <property type="match status" value="1"/>
</dbReference>